<evidence type="ECO:0000259" key="2">
    <source>
        <dbReference type="PROSITE" id="PS50883"/>
    </source>
</evidence>
<keyword evidence="1" id="KW-1133">Transmembrane helix</keyword>
<dbReference type="Gene3D" id="3.20.20.450">
    <property type="entry name" value="EAL domain"/>
    <property type="match status" value="1"/>
</dbReference>
<dbReference type="Proteomes" id="UP000315434">
    <property type="component" value="Unassembled WGS sequence"/>
</dbReference>
<dbReference type="CDD" id="cd01948">
    <property type="entry name" value="EAL"/>
    <property type="match status" value="1"/>
</dbReference>
<evidence type="ECO:0000256" key="1">
    <source>
        <dbReference type="SAM" id="Phobius"/>
    </source>
</evidence>
<dbReference type="PROSITE" id="PS50883">
    <property type="entry name" value="EAL"/>
    <property type="match status" value="1"/>
</dbReference>
<evidence type="ECO:0000313" key="5">
    <source>
        <dbReference type="Proteomes" id="UP000315434"/>
    </source>
</evidence>
<dbReference type="Gene3D" id="3.30.70.270">
    <property type="match status" value="1"/>
</dbReference>
<dbReference type="SMART" id="SM00267">
    <property type="entry name" value="GGDEF"/>
    <property type="match status" value="1"/>
</dbReference>
<keyword evidence="1" id="KW-0472">Membrane</keyword>
<evidence type="ECO:0000259" key="3">
    <source>
        <dbReference type="PROSITE" id="PS50887"/>
    </source>
</evidence>
<dbReference type="FunFam" id="3.30.70.270:FF:000001">
    <property type="entry name" value="Diguanylate cyclase domain protein"/>
    <property type="match status" value="1"/>
</dbReference>
<proteinExistence type="predicted"/>
<dbReference type="PANTHER" id="PTHR44757">
    <property type="entry name" value="DIGUANYLATE CYCLASE DGCP"/>
    <property type="match status" value="1"/>
</dbReference>
<dbReference type="Pfam" id="PF00563">
    <property type="entry name" value="EAL"/>
    <property type="match status" value="1"/>
</dbReference>
<gene>
    <name evidence="4" type="ORF">EXN68_24360</name>
</gene>
<sequence>MPFAGQLISEHNKSMGRYIRSISRQYLNTVIIMMLLIGATCATVLVALDRHSLQQNISFLTSNQFIRFQQLANQTRALMRASADLKLPEYIVDAMRDDILQAITDLRSVASRLETMHAEIKGNYLERLLPQDEAFERAREDLGKSVVEFLGRAEQIATAGTQERRDRYSFWGAIDFAAASDSMLMRGFSDLSQRTHERSTLSVYNAKLAGVCLLALIAMTVLVTATLVFRPLLQKLRNEHFRTVDYQSKLEHLAHTDGLTGLGNRSQFNTVLTHLVSELGRKDPGFSILLVDLDHFKGINDSFGHTAGDAILRHVAEALRQVVRAGDTAVRLGGDEFAMLLPGVTDASLLISIAERIRQAIAEDIVFEGRILRTSASVGGAIAPLHANDGTGLLQAADVALYAAKGERSAAVVIDEAALANRIEDTQLLAALATAADRQEFVVHYQPKVDLLTGKHVGFEALVRWQHPCFGLLPPGRFLPLMDGTQLMKGMTKAVISTVGRDLRFWKRSGLAPGTVAINLPEMLLLTDESYDIFAKVIRENRLEWSDFSVEITEDVFLNRGSQRILNAVEGFRRQGVSVSLDDFGTGFASLVHLRDFPFDELKIDRSFVSGIETDPRSAQIIRAIVDLSNNLGKRCVAEGIETDAQSRFLLEIGCELGQGYLFGKPAPAEIAVSHIPAVQFVPFVETIHPVAAGAH</sequence>
<dbReference type="InterPro" id="IPR052155">
    <property type="entry name" value="Biofilm_reg_signaling"/>
</dbReference>
<feature type="transmembrane region" description="Helical" evidence="1">
    <location>
        <begin position="208"/>
        <end position="229"/>
    </location>
</feature>
<dbReference type="GO" id="GO:0003824">
    <property type="term" value="F:catalytic activity"/>
    <property type="evidence" value="ECO:0007669"/>
    <property type="project" value="UniProtKB-ARBA"/>
</dbReference>
<feature type="domain" description="GGDEF" evidence="3">
    <location>
        <begin position="284"/>
        <end position="416"/>
    </location>
</feature>
<dbReference type="SUPFAM" id="SSF141868">
    <property type="entry name" value="EAL domain-like"/>
    <property type="match status" value="1"/>
</dbReference>
<dbReference type="SUPFAM" id="SSF55073">
    <property type="entry name" value="Nucleotide cyclase"/>
    <property type="match status" value="1"/>
</dbReference>
<accession>A0A546X6F2</accession>
<feature type="domain" description="EAL" evidence="2">
    <location>
        <begin position="425"/>
        <end position="680"/>
    </location>
</feature>
<dbReference type="NCBIfam" id="TIGR00254">
    <property type="entry name" value="GGDEF"/>
    <property type="match status" value="1"/>
</dbReference>
<name>A0A546X6F2_RHIRH</name>
<reference evidence="4 5" key="1">
    <citation type="journal article" date="2019" name="Appl. Microbiol. Biotechnol.">
        <title>Differential efficiency of wild type rhizogenic strains for rol gene transformation of plants.</title>
        <authorList>
            <person name="Desmet S."/>
            <person name="De Keyser E."/>
            <person name="Van Vaerenbergh J."/>
            <person name="Baeyen S."/>
            <person name="Van Huylenbroeck J."/>
            <person name="Geelen D."/>
            <person name="Dhooghe E."/>
        </authorList>
    </citation>
    <scope>NUCLEOTIDE SEQUENCE [LARGE SCALE GENOMIC DNA]</scope>
    <source>
        <strain evidence="4 5">GBBC3284</strain>
    </source>
</reference>
<keyword evidence="1" id="KW-0812">Transmembrane</keyword>
<organism evidence="4 5">
    <name type="scientific">Rhizobium rhizogenes</name>
    <name type="common">Agrobacterium rhizogenes</name>
    <dbReference type="NCBI Taxonomy" id="359"/>
    <lineage>
        <taxon>Bacteria</taxon>
        <taxon>Pseudomonadati</taxon>
        <taxon>Pseudomonadota</taxon>
        <taxon>Alphaproteobacteria</taxon>
        <taxon>Hyphomicrobiales</taxon>
        <taxon>Rhizobiaceae</taxon>
        <taxon>Rhizobium/Agrobacterium group</taxon>
        <taxon>Rhizobium</taxon>
    </lineage>
</organism>
<feature type="transmembrane region" description="Helical" evidence="1">
    <location>
        <begin position="26"/>
        <end position="48"/>
    </location>
</feature>
<dbReference type="InterPro" id="IPR043128">
    <property type="entry name" value="Rev_trsase/Diguanyl_cyclase"/>
</dbReference>
<comment type="caution">
    <text evidence="4">The sequence shown here is derived from an EMBL/GenBank/DDBJ whole genome shotgun (WGS) entry which is preliminary data.</text>
</comment>
<dbReference type="InterPro" id="IPR001633">
    <property type="entry name" value="EAL_dom"/>
</dbReference>
<dbReference type="SMART" id="SM00052">
    <property type="entry name" value="EAL"/>
    <property type="match status" value="1"/>
</dbReference>
<dbReference type="CDD" id="cd01949">
    <property type="entry name" value="GGDEF"/>
    <property type="match status" value="1"/>
</dbReference>
<dbReference type="AlphaFoldDB" id="A0A546X6F2"/>
<dbReference type="InterPro" id="IPR035919">
    <property type="entry name" value="EAL_sf"/>
</dbReference>
<dbReference type="PROSITE" id="PS50887">
    <property type="entry name" value="GGDEF"/>
    <property type="match status" value="1"/>
</dbReference>
<dbReference type="InterPro" id="IPR000160">
    <property type="entry name" value="GGDEF_dom"/>
</dbReference>
<protein>
    <submittedName>
        <fullName evidence="4">EAL domain-containing protein</fullName>
    </submittedName>
</protein>
<dbReference type="InterPro" id="IPR029787">
    <property type="entry name" value="Nucleotide_cyclase"/>
</dbReference>
<dbReference type="Pfam" id="PF00990">
    <property type="entry name" value="GGDEF"/>
    <property type="match status" value="1"/>
</dbReference>
<dbReference type="PANTHER" id="PTHR44757:SF2">
    <property type="entry name" value="BIOFILM ARCHITECTURE MAINTENANCE PROTEIN MBAA"/>
    <property type="match status" value="1"/>
</dbReference>
<dbReference type="EMBL" id="SGNY01000011">
    <property type="protein sequence ID" value="TRA96300.1"/>
    <property type="molecule type" value="Genomic_DNA"/>
</dbReference>
<evidence type="ECO:0000313" key="4">
    <source>
        <dbReference type="EMBL" id="TRA96300.1"/>
    </source>
</evidence>
<dbReference type="OrthoDB" id="9814202at2"/>